<gene>
    <name evidence="2" type="ORF">BBC27_04900</name>
</gene>
<dbReference type="Proteomes" id="UP000093129">
    <property type="component" value="Unassembled WGS sequence"/>
</dbReference>
<keyword evidence="1" id="KW-0812">Transmembrane</keyword>
<comment type="caution">
    <text evidence="2">The sequence shown here is derived from an EMBL/GenBank/DDBJ whole genome shotgun (WGS) entry which is preliminary data.</text>
</comment>
<proteinExistence type="predicted"/>
<protein>
    <recommendedName>
        <fullName evidence="4">DUF1640 domain-containing protein</fullName>
    </recommendedName>
</protein>
<name>A0A1B9BU88_9PROT</name>
<feature type="transmembrane region" description="Helical" evidence="1">
    <location>
        <begin position="87"/>
        <end position="110"/>
    </location>
</feature>
<evidence type="ECO:0000313" key="3">
    <source>
        <dbReference type="Proteomes" id="UP000093129"/>
    </source>
</evidence>
<evidence type="ECO:0008006" key="4">
    <source>
        <dbReference type="Google" id="ProtNLM"/>
    </source>
</evidence>
<accession>A0A1B9BU88</accession>
<organism evidence="2 3">
    <name type="scientific">Acidithiobacillus ferrivorans</name>
    <dbReference type="NCBI Taxonomy" id="160808"/>
    <lineage>
        <taxon>Bacteria</taxon>
        <taxon>Pseudomonadati</taxon>
        <taxon>Pseudomonadota</taxon>
        <taxon>Acidithiobacillia</taxon>
        <taxon>Acidithiobacillales</taxon>
        <taxon>Acidithiobacillaceae</taxon>
        <taxon>Acidithiobacillus</taxon>
    </lineage>
</organism>
<dbReference type="RefSeq" id="WP_065414450.1">
    <property type="nucleotide sequence ID" value="NZ_MASQ01000182.1"/>
</dbReference>
<evidence type="ECO:0000313" key="2">
    <source>
        <dbReference type="EMBL" id="OCB01271.1"/>
    </source>
</evidence>
<dbReference type="AlphaFoldDB" id="A0A1B9BU88"/>
<keyword evidence="1" id="KW-0472">Membrane</keyword>
<keyword evidence="1" id="KW-1133">Transmembrane helix</keyword>
<sequence>MATVEERVFILEKEVAVQSIRIDGLAKDSTIIKMFAEMSADMAREFVELRKDMQNGFTQANDKVAALDTRLAKVETRILSMPGTANMYLAIGGALLLGLSGVFAMFKYMIPPIH</sequence>
<reference evidence="2 3" key="1">
    <citation type="submission" date="2016-07" db="EMBL/GenBank/DDBJ databases">
        <title>Draft genome of a psychrotolerant acidophile Acidithiobacillus ferrivorans strain YL15.</title>
        <authorList>
            <person name="Peng T."/>
            <person name="Ma L."/>
            <person name="Nan M."/>
            <person name="An N."/>
            <person name="Wang M."/>
            <person name="Qiu G."/>
            <person name="Zeng W."/>
        </authorList>
    </citation>
    <scope>NUCLEOTIDE SEQUENCE [LARGE SCALE GENOMIC DNA]</scope>
    <source>
        <strain evidence="2 3">YL15</strain>
    </source>
</reference>
<evidence type="ECO:0000256" key="1">
    <source>
        <dbReference type="SAM" id="Phobius"/>
    </source>
</evidence>
<dbReference type="EMBL" id="MASQ01000182">
    <property type="protein sequence ID" value="OCB01271.1"/>
    <property type="molecule type" value="Genomic_DNA"/>
</dbReference>